<evidence type="ECO:0000313" key="19">
    <source>
        <dbReference type="RefSeq" id="XP_032808057.1"/>
    </source>
</evidence>
<feature type="domain" description="NHR" evidence="16">
    <location>
        <begin position="389"/>
        <end position="573"/>
    </location>
</feature>
<dbReference type="Pfam" id="PF07177">
    <property type="entry name" value="Neuralized"/>
    <property type="match status" value="2"/>
</dbReference>
<dbReference type="GO" id="GO:0005769">
    <property type="term" value="C:early endosome"/>
    <property type="evidence" value="ECO:0007669"/>
    <property type="project" value="TreeGrafter"/>
</dbReference>
<dbReference type="SMART" id="SM00588">
    <property type="entry name" value="NEUZ"/>
    <property type="match status" value="2"/>
</dbReference>
<dbReference type="GO" id="GO:0061630">
    <property type="term" value="F:ubiquitin protein ligase activity"/>
    <property type="evidence" value="ECO:0007669"/>
    <property type="project" value="UniProtKB-EC"/>
</dbReference>
<keyword evidence="9 13" id="KW-0863">Zinc-finger</keyword>
<evidence type="ECO:0000313" key="18">
    <source>
        <dbReference type="RefSeq" id="XP_032808056.1"/>
    </source>
</evidence>
<protein>
    <recommendedName>
        <fullName evidence="4">RING-type E3 ubiquitin transferase</fullName>
        <ecNumber evidence="4">2.3.2.27</ecNumber>
    </recommendedName>
</protein>
<evidence type="ECO:0000256" key="12">
    <source>
        <dbReference type="ARBA" id="ARBA00022976"/>
    </source>
</evidence>
<dbReference type="AlphaFoldDB" id="A0AAJ7WS26"/>
<dbReference type="InterPro" id="IPR037962">
    <property type="entry name" value="Neuralized"/>
</dbReference>
<evidence type="ECO:0000259" key="15">
    <source>
        <dbReference type="PROSITE" id="PS50089"/>
    </source>
</evidence>
<dbReference type="SUPFAM" id="SSF57850">
    <property type="entry name" value="RING/U-box"/>
    <property type="match status" value="1"/>
</dbReference>
<dbReference type="KEGG" id="pmrn:116941281"/>
<dbReference type="Gene3D" id="2.60.120.920">
    <property type="match status" value="2"/>
</dbReference>
<keyword evidence="6" id="KW-0808">Transferase</keyword>
<dbReference type="InterPro" id="IPR001841">
    <property type="entry name" value="Znf_RING"/>
</dbReference>
<comment type="subcellular location">
    <subcellularLocation>
        <location evidence="2">Cytoplasm</location>
    </subcellularLocation>
</comment>
<evidence type="ECO:0000256" key="4">
    <source>
        <dbReference type="ARBA" id="ARBA00012483"/>
    </source>
</evidence>
<gene>
    <name evidence="18 19" type="primary">NEURL1</name>
</gene>
<evidence type="ECO:0000256" key="10">
    <source>
        <dbReference type="ARBA" id="ARBA00022786"/>
    </source>
</evidence>
<dbReference type="GeneID" id="116941281"/>
<feature type="compositionally biased region" description="Gly residues" evidence="14">
    <location>
        <begin position="291"/>
        <end position="300"/>
    </location>
</feature>
<keyword evidence="7" id="KW-0479">Metal-binding</keyword>
<comment type="catalytic activity">
    <reaction evidence="1">
        <text>S-ubiquitinyl-[E2 ubiquitin-conjugating enzyme]-L-cysteine + [acceptor protein]-L-lysine = [E2 ubiquitin-conjugating enzyme]-L-cysteine + N(6)-ubiquitinyl-[acceptor protein]-L-lysine.</text>
        <dbReference type="EC" id="2.3.2.27"/>
    </reaction>
</comment>
<evidence type="ECO:0000256" key="3">
    <source>
        <dbReference type="ARBA" id="ARBA00004906"/>
    </source>
</evidence>
<dbReference type="InterPro" id="IPR006573">
    <property type="entry name" value="NHR_dom"/>
</dbReference>
<keyword evidence="5" id="KW-0963">Cytoplasm</keyword>
<dbReference type="RefSeq" id="XP_032808057.1">
    <property type="nucleotide sequence ID" value="XM_032952166.1"/>
</dbReference>
<dbReference type="EC" id="2.3.2.27" evidence="4"/>
<organism evidence="17 18">
    <name type="scientific">Petromyzon marinus</name>
    <name type="common">Sea lamprey</name>
    <dbReference type="NCBI Taxonomy" id="7757"/>
    <lineage>
        <taxon>Eukaryota</taxon>
        <taxon>Metazoa</taxon>
        <taxon>Chordata</taxon>
        <taxon>Craniata</taxon>
        <taxon>Vertebrata</taxon>
        <taxon>Cyclostomata</taxon>
        <taxon>Hyperoartia</taxon>
        <taxon>Petromyzontiformes</taxon>
        <taxon>Petromyzontidae</taxon>
        <taxon>Petromyzon</taxon>
    </lineage>
</organism>
<evidence type="ECO:0000256" key="14">
    <source>
        <dbReference type="SAM" id="MobiDB-lite"/>
    </source>
</evidence>
<dbReference type="InterPro" id="IPR013083">
    <property type="entry name" value="Znf_RING/FYVE/PHD"/>
</dbReference>
<dbReference type="Proteomes" id="UP001318040">
    <property type="component" value="Chromosome 11"/>
</dbReference>
<dbReference type="PANTHER" id="PTHR12429:SF36">
    <property type="entry name" value="E3 UBIQUITIN-PROTEIN LIGASE NEURL3"/>
    <property type="match status" value="1"/>
</dbReference>
<accession>A0AAJ7WS26</accession>
<keyword evidence="8" id="KW-0677">Repeat</keyword>
<keyword evidence="17" id="KW-1185">Reference proteome</keyword>
<feature type="region of interest" description="Disordered" evidence="14">
    <location>
        <begin position="274"/>
        <end position="328"/>
    </location>
</feature>
<evidence type="ECO:0000256" key="6">
    <source>
        <dbReference type="ARBA" id="ARBA00022679"/>
    </source>
</evidence>
<feature type="domain" description="RING-type" evidence="15">
    <location>
        <begin position="675"/>
        <end position="715"/>
    </location>
</feature>
<feature type="compositionally biased region" description="Polar residues" evidence="14">
    <location>
        <begin position="280"/>
        <end position="289"/>
    </location>
</feature>
<dbReference type="SMART" id="SM00184">
    <property type="entry name" value="RING"/>
    <property type="match status" value="1"/>
</dbReference>
<feature type="compositionally biased region" description="Acidic residues" evidence="14">
    <location>
        <begin position="304"/>
        <end position="322"/>
    </location>
</feature>
<dbReference type="GO" id="GO:0008270">
    <property type="term" value="F:zinc ion binding"/>
    <property type="evidence" value="ECO:0007669"/>
    <property type="project" value="UniProtKB-KW"/>
</dbReference>
<dbReference type="InterPro" id="IPR043136">
    <property type="entry name" value="B30.2/SPRY_sf"/>
</dbReference>
<comment type="pathway">
    <text evidence="3">Protein modification; protein ubiquitination.</text>
</comment>
<dbReference type="Pfam" id="PF13920">
    <property type="entry name" value="zf-C3HC4_3"/>
    <property type="match status" value="1"/>
</dbReference>
<dbReference type="PANTHER" id="PTHR12429">
    <property type="entry name" value="NEURALIZED"/>
    <property type="match status" value="1"/>
</dbReference>
<dbReference type="PROSITE" id="PS51065">
    <property type="entry name" value="NHR"/>
    <property type="match status" value="2"/>
</dbReference>
<dbReference type="GO" id="GO:0070086">
    <property type="term" value="P:ubiquitin-dependent endocytosis"/>
    <property type="evidence" value="ECO:0007669"/>
    <property type="project" value="TreeGrafter"/>
</dbReference>
<sequence>MGNYGTAGFWIRGGYSESGHGHANYTTYDSGHRSMVLSPDALCCDTAVRPVRKRGSQQHPASAVTATSSSASSAAAAAAAASAVASSSGGTLAPYGQLLFHPRAKGRNVTLDGGRTRATRRHSFCHGVAFGHRPLRPCERVRLRFTATAPGWSGALRFGFTSRDPGTLDSARIPRYACPDLAARPGYWAKALPESCAGRGSALEFWAEADGRAFYRVDAGEAVPFLRGVDAAGPLWALIDVYGVTQQVTLLETGLVKPPRRLASFQLCPRLPYGARHPPASSSDISQTQRGRGGGAGAGGDGREGEDDEEEEGEEEEAEGDAAEARPGEALERAVAALRDVRIGGEPAPSRAARAPSLGAVEGSRRQQQQQQQGPDASSIALPDDLNPDLWFHAMHGSGVLLSDDRSLARSAPDAAGSEAGDNESNGSGRFSAGQSLVFTNRPVFIGETIYVRVGGQQQPGDPITFGLTSCDPATLRPDELPTDPHSLVDRREYWVVVTVCPLPGSAQQISEQDEGGCMGEAVLGLVLMPDGEVHLSLNGTREGMLVCADPGPPLWLLFGFRNATATAEIGILGTQKASFLGSSSPSMGSNLPSSDSDITISNSISFSSSSSSLVTAPGSPLGDGPTAVFPACPVPTTTTTTAAVSVAAVSVAVGAPPPRGHGERAASPRGRGECTICLENPADSVIYTCGHLCLCYACGHRLRRQINPACPICRRLIKDVIRTYPI</sequence>
<evidence type="ECO:0000256" key="13">
    <source>
        <dbReference type="PROSITE-ProRule" id="PRU00175"/>
    </source>
</evidence>
<keyword evidence="10" id="KW-0833">Ubl conjugation pathway</keyword>
<dbReference type="FunFam" id="3.30.40.10:FF:000056">
    <property type="entry name" value="Putative E3 ubiquitin-protein ligase NEURL1B"/>
    <property type="match status" value="1"/>
</dbReference>
<dbReference type="GO" id="GO:0007219">
    <property type="term" value="P:Notch signaling pathway"/>
    <property type="evidence" value="ECO:0007669"/>
    <property type="project" value="UniProtKB-KW"/>
</dbReference>
<evidence type="ECO:0000256" key="7">
    <source>
        <dbReference type="ARBA" id="ARBA00022723"/>
    </source>
</evidence>
<evidence type="ECO:0000259" key="16">
    <source>
        <dbReference type="PROSITE" id="PS51065"/>
    </source>
</evidence>
<dbReference type="FunFam" id="2.60.120.920:FF:000005">
    <property type="entry name" value="Putative E3 ubiquitin-protein ligase NEURL1B"/>
    <property type="match status" value="1"/>
</dbReference>
<evidence type="ECO:0000256" key="9">
    <source>
        <dbReference type="ARBA" id="ARBA00022771"/>
    </source>
</evidence>
<feature type="region of interest" description="Disordered" evidence="14">
    <location>
        <begin position="343"/>
        <end position="383"/>
    </location>
</feature>
<feature type="domain" description="NHR" evidence="16">
    <location>
        <begin position="97"/>
        <end position="253"/>
    </location>
</feature>
<reference evidence="18 19" key="1">
    <citation type="submission" date="2025-04" db="UniProtKB">
        <authorList>
            <consortium name="RefSeq"/>
        </authorList>
    </citation>
    <scope>IDENTIFICATION</scope>
    <source>
        <tissue evidence="18 19">Sperm</tissue>
    </source>
</reference>
<keyword evidence="11" id="KW-0862">Zinc</keyword>
<name>A0AAJ7WS26_PETMA</name>
<dbReference type="Gene3D" id="3.30.40.10">
    <property type="entry name" value="Zinc/RING finger domain, C3HC4 (zinc finger)"/>
    <property type="match status" value="1"/>
</dbReference>
<dbReference type="PROSITE" id="PS50089">
    <property type="entry name" value="ZF_RING_2"/>
    <property type="match status" value="1"/>
</dbReference>
<evidence type="ECO:0000256" key="2">
    <source>
        <dbReference type="ARBA" id="ARBA00004496"/>
    </source>
</evidence>
<proteinExistence type="predicted"/>
<evidence type="ECO:0000313" key="17">
    <source>
        <dbReference type="Proteomes" id="UP001318040"/>
    </source>
</evidence>
<evidence type="ECO:0000256" key="5">
    <source>
        <dbReference type="ARBA" id="ARBA00022490"/>
    </source>
</evidence>
<evidence type="ECO:0000256" key="8">
    <source>
        <dbReference type="ARBA" id="ARBA00022737"/>
    </source>
</evidence>
<feature type="compositionally biased region" description="Low complexity" evidence="14">
    <location>
        <begin position="347"/>
        <end position="357"/>
    </location>
</feature>
<feature type="region of interest" description="Disordered" evidence="14">
    <location>
        <begin position="412"/>
        <end position="433"/>
    </location>
</feature>
<feature type="compositionally biased region" description="Polar residues" evidence="14">
    <location>
        <begin position="423"/>
        <end position="433"/>
    </location>
</feature>
<evidence type="ECO:0000256" key="11">
    <source>
        <dbReference type="ARBA" id="ARBA00022833"/>
    </source>
</evidence>
<dbReference type="RefSeq" id="XP_032808056.1">
    <property type="nucleotide sequence ID" value="XM_032952165.1"/>
</dbReference>
<keyword evidence="12" id="KW-0914">Notch signaling pathway</keyword>
<evidence type="ECO:0000256" key="1">
    <source>
        <dbReference type="ARBA" id="ARBA00000900"/>
    </source>
</evidence>